<dbReference type="EMBL" id="KP719097">
    <property type="protein sequence ID" value="AKM22544.1"/>
    <property type="molecule type" value="Genomic_DNA"/>
</dbReference>
<reference evidence="7" key="1">
    <citation type="journal article" date="2015" name="Fungal Genet. Biol.">
        <title>Comparison of mitochondrial genomes provides insights into intron dynamics and evolution in the caterpillar fungus Cordyceps militaris.</title>
        <authorList>
            <person name="Zhang Y."/>
            <person name="Zhang S."/>
            <person name="Zhang G."/>
            <person name="Liu X."/>
            <person name="Wang C."/>
            <person name="Xu J."/>
        </authorList>
    </citation>
    <scope>NUCLEOTIDE SEQUENCE</scope>
    <source>
        <strain evidence="8">V26-16</strain>
        <strain evidence="6">V26-17</strain>
        <strain evidence="7">V40-5</strain>
    </source>
</reference>
<comment type="similarity">
    <text evidence="1">To endonucleases of group I introns of fungi and phage.</text>
</comment>
<dbReference type="SUPFAM" id="SSF82771">
    <property type="entry name" value="GIY-YIG endonuclease"/>
    <property type="match status" value="1"/>
</dbReference>
<dbReference type="PROSITE" id="PS50164">
    <property type="entry name" value="GIY_YIG"/>
    <property type="match status" value="1"/>
</dbReference>
<proteinExistence type="predicted"/>
<accession>A0A0G3Y450</accession>
<dbReference type="InterPro" id="IPR035901">
    <property type="entry name" value="GIY-YIG_endonuc_sf"/>
</dbReference>
<dbReference type="SMART" id="SM00496">
    <property type="entry name" value="IENR2"/>
    <property type="match status" value="3"/>
</dbReference>
<gene>
    <name evidence="7" type="primary">orf245</name>
</gene>
<dbReference type="EMBL" id="KP722511">
    <property type="protein sequence ID" value="AKM22778.1"/>
    <property type="molecule type" value="Genomic_DNA"/>
</dbReference>
<evidence type="ECO:0000256" key="1">
    <source>
        <dbReference type="ARBA" id="ARBA00010045"/>
    </source>
</evidence>
<dbReference type="NCBIfam" id="TIGR01453">
    <property type="entry name" value="grpIintron_endo"/>
    <property type="match status" value="1"/>
</dbReference>
<dbReference type="GO" id="GO:0016787">
    <property type="term" value="F:hydrolase activity"/>
    <property type="evidence" value="ECO:0007669"/>
    <property type="project" value="UniProtKB-KW"/>
</dbReference>
<dbReference type="Gene3D" id="3.40.1440.10">
    <property type="entry name" value="GIY-YIG endonuclease"/>
    <property type="match status" value="1"/>
</dbReference>
<feature type="domain" description="GIY-YIG" evidence="5">
    <location>
        <begin position="30"/>
        <end position="116"/>
    </location>
</feature>
<dbReference type="InterPro" id="IPR003647">
    <property type="entry name" value="Intron_nuc_1_rpt"/>
</dbReference>
<sequence>MNLKNKNLKIEMWYKNCNLEKVQLLTNNKNKSGIYCWINNINNKIYIGSSINLTNRLYKYYNVNLLSTRRTSIHNALLKYGYDNFSFVILEYITDKKELINKEQYYINLLEPEYNILKKAGSSLGFKHNKETLYFFKNTRKLSEEAKENLSLASTGRILSEETRLKISSKRKGIKLSNETKAKLSKSATNLRGIKIKVVNILTSEELYFDSLTDAGLHLNVSRTAIAKALKNNSIIKKNYIIIQN</sequence>
<organism evidence="7">
    <name type="scientific">Cordyceps militaris</name>
    <name type="common">Caterpillar fungus</name>
    <name type="synonym">Clavaria militaris</name>
    <dbReference type="NCBI Taxonomy" id="73501"/>
    <lineage>
        <taxon>Eukaryota</taxon>
        <taxon>Fungi</taxon>
        <taxon>Dikarya</taxon>
        <taxon>Ascomycota</taxon>
        <taxon>Pezizomycotina</taxon>
        <taxon>Sordariomycetes</taxon>
        <taxon>Hypocreomycetidae</taxon>
        <taxon>Hypocreales</taxon>
        <taxon>Cordycipitaceae</taxon>
        <taxon>Cordyceps</taxon>
    </lineage>
</organism>
<dbReference type="SMART" id="SM00497">
    <property type="entry name" value="IENR1"/>
    <property type="match status" value="1"/>
</dbReference>
<keyword evidence="7" id="KW-0496">Mitochondrion</keyword>
<evidence type="ECO:0000313" key="7">
    <source>
        <dbReference type="EMBL" id="AKM22620.1"/>
    </source>
</evidence>
<evidence type="ECO:0000259" key="5">
    <source>
        <dbReference type="PROSITE" id="PS50164"/>
    </source>
</evidence>
<evidence type="ECO:0000256" key="2">
    <source>
        <dbReference type="ARBA" id="ARBA00022722"/>
    </source>
</evidence>
<evidence type="ECO:0000256" key="3">
    <source>
        <dbReference type="ARBA" id="ARBA00022759"/>
    </source>
</evidence>
<name>A0A0G3Y450_CORMI</name>
<evidence type="ECO:0000313" key="8">
    <source>
        <dbReference type="EMBL" id="AKM22778.1"/>
    </source>
</evidence>
<dbReference type="Pfam" id="PF01541">
    <property type="entry name" value="GIY-YIG"/>
    <property type="match status" value="1"/>
</dbReference>
<reference evidence="7" key="2">
    <citation type="submission" date="2016-09" db="EMBL/GenBank/DDBJ databases">
        <authorList>
            <person name="Capua I."/>
            <person name="De Benedictis P."/>
            <person name="Joannis T."/>
            <person name="Lombin L.H."/>
            <person name="Cattoli G."/>
        </authorList>
    </citation>
    <scope>NUCLEOTIDE SEQUENCE</scope>
    <source>
        <strain evidence="7">V40-5</strain>
    </source>
</reference>
<keyword evidence="2" id="KW-0540">Nuclease</keyword>
<geneLocation type="mitochondrion" evidence="7"/>
<dbReference type="EMBL" id="KP722501">
    <property type="protein sequence ID" value="AKM22620.1"/>
    <property type="molecule type" value="Genomic_DNA"/>
</dbReference>
<protein>
    <submittedName>
        <fullName evidence="7">GIY-YIG endonuclease</fullName>
    </submittedName>
</protein>
<dbReference type="GO" id="GO:0004519">
    <property type="term" value="F:endonuclease activity"/>
    <property type="evidence" value="ECO:0007669"/>
    <property type="project" value="UniProtKB-KW"/>
</dbReference>
<dbReference type="InterPro" id="IPR003611">
    <property type="entry name" value="NUMOD3"/>
</dbReference>
<dbReference type="Pfam" id="PF07460">
    <property type="entry name" value="NUMOD3"/>
    <property type="match status" value="2"/>
</dbReference>
<dbReference type="AlphaFoldDB" id="A0A0G3Y450"/>
<dbReference type="GO" id="GO:0003677">
    <property type="term" value="F:DNA binding"/>
    <property type="evidence" value="ECO:0007669"/>
    <property type="project" value="InterPro"/>
</dbReference>
<dbReference type="InterPro" id="IPR006350">
    <property type="entry name" value="Intron_endoG1"/>
</dbReference>
<dbReference type="SMART" id="SM00465">
    <property type="entry name" value="GIYc"/>
    <property type="match status" value="1"/>
</dbReference>
<keyword evidence="3 7" id="KW-0255">Endonuclease</keyword>
<dbReference type="CDD" id="cd10445">
    <property type="entry name" value="GIY-YIG_bI1_like"/>
    <property type="match status" value="1"/>
</dbReference>
<evidence type="ECO:0000256" key="4">
    <source>
        <dbReference type="ARBA" id="ARBA00022801"/>
    </source>
</evidence>
<evidence type="ECO:0000313" key="6">
    <source>
        <dbReference type="EMBL" id="AKM22544.1"/>
    </source>
</evidence>
<dbReference type="SUPFAM" id="SSF64496">
    <property type="entry name" value="DNA-binding domain of intron-encoded endonucleases"/>
    <property type="match status" value="1"/>
</dbReference>
<dbReference type="InterPro" id="IPR000305">
    <property type="entry name" value="GIY-YIG_endonuc"/>
</dbReference>
<keyword evidence="4" id="KW-0378">Hydrolase</keyword>